<dbReference type="AlphaFoldDB" id="A0A0F8XXK6"/>
<dbReference type="EMBL" id="LAZR01069933">
    <property type="protein sequence ID" value="KKK46729.1"/>
    <property type="molecule type" value="Genomic_DNA"/>
</dbReference>
<evidence type="ECO:0000313" key="1">
    <source>
        <dbReference type="EMBL" id="KKK46729.1"/>
    </source>
</evidence>
<comment type="caution">
    <text evidence="1">The sequence shown here is derived from an EMBL/GenBank/DDBJ whole genome shotgun (WGS) entry which is preliminary data.</text>
</comment>
<sequence>MKEYQRGIYDLMMLLRKYGVVFRGSKGLEVAYSDFLATNGIKRYKPSRTQVKIMAELQERLRC</sequence>
<gene>
    <name evidence="1" type="ORF">LCGC14_3162350</name>
</gene>
<protein>
    <submittedName>
        <fullName evidence="1">Uncharacterized protein</fullName>
    </submittedName>
</protein>
<proteinExistence type="predicted"/>
<reference evidence="1" key="1">
    <citation type="journal article" date="2015" name="Nature">
        <title>Complex archaea that bridge the gap between prokaryotes and eukaryotes.</title>
        <authorList>
            <person name="Spang A."/>
            <person name="Saw J.H."/>
            <person name="Jorgensen S.L."/>
            <person name="Zaremba-Niedzwiedzka K."/>
            <person name="Martijn J."/>
            <person name="Lind A.E."/>
            <person name="van Eijk R."/>
            <person name="Schleper C."/>
            <person name="Guy L."/>
            <person name="Ettema T.J."/>
        </authorList>
    </citation>
    <scope>NUCLEOTIDE SEQUENCE</scope>
</reference>
<organism evidence="1">
    <name type="scientific">marine sediment metagenome</name>
    <dbReference type="NCBI Taxonomy" id="412755"/>
    <lineage>
        <taxon>unclassified sequences</taxon>
        <taxon>metagenomes</taxon>
        <taxon>ecological metagenomes</taxon>
    </lineage>
</organism>
<name>A0A0F8XXK6_9ZZZZ</name>
<accession>A0A0F8XXK6</accession>